<reference evidence="1 2" key="1">
    <citation type="journal article" date="2014" name="Agronomy (Basel)">
        <title>A Draft Genome Sequence for Ensete ventricosum, the Drought-Tolerant Tree Against Hunger.</title>
        <authorList>
            <person name="Harrison J."/>
            <person name="Moore K.A."/>
            <person name="Paszkiewicz K."/>
            <person name="Jones T."/>
            <person name="Grant M."/>
            <person name="Ambacheew D."/>
            <person name="Muzemil S."/>
            <person name="Studholme D.J."/>
        </authorList>
    </citation>
    <scope>NUCLEOTIDE SEQUENCE [LARGE SCALE GENOMIC DNA]</scope>
</reference>
<proteinExistence type="predicted"/>
<organism evidence="1 2">
    <name type="scientific">Ensete ventricosum</name>
    <name type="common">Abyssinian banana</name>
    <name type="synonym">Musa ensete</name>
    <dbReference type="NCBI Taxonomy" id="4639"/>
    <lineage>
        <taxon>Eukaryota</taxon>
        <taxon>Viridiplantae</taxon>
        <taxon>Streptophyta</taxon>
        <taxon>Embryophyta</taxon>
        <taxon>Tracheophyta</taxon>
        <taxon>Spermatophyta</taxon>
        <taxon>Magnoliopsida</taxon>
        <taxon>Liliopsida</taxon>
        <taxon>Zingiberales</taxon>
        <taxon>Musaceae</taxon>
        <taxon>Ensete</taxon>
    </lineage>
</organism>
<dbReference type="EMBL" id="AMZH03022906">
    <property type="protein sequence ID" value="RRT36919.1"/>
    <property type="molecule type" value="Genomic_DNA"/>
</dbReference>
<gene>
    <name evidence="1" type="ORF">B296_00042954</name>
</gene>
<evidence type="ECO:0000313" key="2">
    <source>
        <dbReference type="Proteomes" id="UP000287651"/>
    </source>
</evidence>
<dbReference type="Proteomes" id="UP000287651">
    <property type="component" value="Unassembled WGS sequence"/>
</dbReference>
<comment type="caution">
    <text evidence="1">The sequence shown here is derived from an EMBL/GenBank/DDBJ whole genome shotgun (WGS) entry which is preliminary data.</text>
</comment>
<dbReference type="AlphaFoldDB" id="A0A426XBQ0"/>
<name>A0A426XBQ0_ENSVE</name>
<protein>
    <submittedName>
        <fullName evidence="1">Uncharacterized protein</fullName>
    </submittedName>
</protein>
<accession>A0A426XBQ0</accession>
<sequence>MGSCTSTVLRKNVMVINVVQSCMKSQFSINFLCTVSKIQNTSHPNVLANRKSYEHNFAKKM</sequence>
<evidence type="ECO:0000313" key="1">
    <source>
        <dbReference type="EMBL" id="RRT36919.1"/>
    </source>
</evidence>